<keyword evidence="6 9" id="KW-0472">Membrane</keyword>
<keyword evidence="10" id="KW-0732">Signal</keyword>
<evidence type="ECO:0000256" key="3">
    <source>
        <dbReference type="ARBA" id="ARBA00022475"/>
    </source>
</evidence>
<keyword evidence="12" id="KW-1185">Reference proteome</keyword>
<evidence type="ECO:0000256" key="5">
    <source>
        <dbReference type="ARBA" id="ARBA00022989"/>
    </source>
</evidence>
<comment type="similarity">
    <text evidence="7">Belongs to the fluoride channel Fluc/FEX (TC 1.A.43) family.</text>
</comment>
<dbReference type="InterPro" id="IPR003691">
    <property type="entry name" value="FluC"/>
</dbReference>
<comment type="function">
    <text evidence="1">Fluoride channel required for the rapid expulsion of cytoplasmic fluoride.</text>
</comment>
<evidence type="ECO:0000256" key="10">
    <source>
        <dbReference type="SAM" id="SignalP"/>
    </source>
</evidence>
<proteinExistence type="inferred from homology"/>
<dbReference type="Pfam" id="PF02537">
    <property type="entry name" value="CRCB"/>
    <property type="match status" value="2"/>
</dbReference>
<keyword evidence="3" id="KW-1003">Cell membrane</keyword>
<evidence type="ECO:0000256" key="9">
    <source>
        <dbReference type="SAM" id="Phobius"/>
    </source>
</evidence>
<feature type="transmembrane region" description="Helical" evidence="9">
    <location>
        <begin position="153"/>
        <end position="174"/>
    </location>
</feature>
<evidence type="ECO:0000256" key="8">
    <source>
        <dbReference type="ARBA" id="ARBA00035585"/>
    </source>
</evidence>
<evidence type="ECO:0000256" key="7">
    <source>
        <dbReference type="ARBA" id="ARBA00035120"/>
    </source>
</evidence>
<dbReference type="PANTHER" id="PTHR28259:SF1">
    <property type="entry name" value="FLUORIDE EXPORT PROTEIN 1-RELATED"/>
    <property type="match status" value="1"/>
</dbReference>
<gene>
    <name evidence="11" type="ORF">MCUN1_001938</name>
</gene>
<comment type="catalytic activity">
    <reaction evidence="8">
        <text>fluoride(in) = fluoride(out)</text>
        <dbReference type="Rhea" id="RHEA:76159"/>
        <dbReference type="ChEBI" id="CHEBI:17051"/>
    </reaction>
    <physiologicalReaction direction="left-to-right" evidence="8">
        <dbReference type="Rhea" id="RHEA:76160"/>
    </physiologicalReaction>
</comment>
<sequence length="317" mass="33664">MSASRHCATLALLVVGAIWGTLARLGLVALNTYDGQSIEPTIWAQAVGCLIMGWVTHPKNKAALEQWYAPAFVMLGTGFCGCLTTYSSWVFRVFQAFSNELHFDRHGLHNVMDALTQTGATLGMAIASLWAGRALGDTLTIPKLPTSRYSADHVCIAIGVAFWAGAAILCGLHPPFRPETFALVLSPPGAMLRWYLSRLNSASLGKLGKLPYGTFAANVFAIAVLCAAYTAQYVGRSTGPGSLGAWTPTSCAALYGLQQGFAGSLSTVSTFTVELTTLRPLRLAFSYAFVSWTVGVIVSILLVGAPWWSLGMQGGCG</sequence>
<organism evidence="11 12">
    <name type="scientific">Malassezia cuniculi</name>
    <dbReference type="NCBI Taxonomy" id="948313"/>
    <lineage>
        <taxon>Eukaryota</taxon>
        <taxon>Fungi</taxon>
        <taxon>Dikarya</taxon>
        <taxon>Basidiomycota</taxon>
        <taxon>Ustilaginomycotina</taxon>
        <taxon>Malasseziomycetes</taxon>
        <taxon>Malasseziales</taxon>
        <taxon>Malasseziaceae</taxon>
        <taxon>Malassezia</taxon>
    </lineage>
</organism>
<evidence type="ECO:0000256" key="1">
    <source>
        <dbReference type="ARBA" id="ARBA00002598"/>
    </source>
</evidence>
<feature type="transmembrane region" description="Helical" evidence="9">
    <location>
        <begin position="114"/>
        <end position="132"/>
    </location>
</feature>
<comment type="subcellular location">
    <subcellularLocation>
        <location evidence="2">Cell membrane</location>
        <topology evidence="2">Multi-pass membrane protein</topology>
    </subcellularLocation>
</comment>
<dbReference type="EMBL" id="CP119879">
    <property type="protein sequence ID" value="WFD35089.1"/>
    <property type="molecule type" value="Genomic_DNA"/>
</dbReference>
<keyword evidence="4 9" id="KW-0812">Transmembrane</keyword>
<feature type="chain" id="PRO_5042062747" description="Fluoride ion transporter CrcB" evidence="10">
    <location>
        <begin position="24"/>
        <end position="317"/>
    </location>
</feature>
<feature type="signal peptide" evidence="10">
    <location>
        <begin position="1"/>
        <end position="23"/>
    </location>
</feature>
<dbReference type="Proteomes" id="UP001219933">
    <property type="component" value="Chromosome 3"/>
</dbReference>
<evidence type="ECO:0000313" key="11">
    <source>
        <dbReference type="EMBL" id="WFD35089.1"/>
    </source>
</evidence>
<name>A0AAF0EV48_9BASI</name>
<feature type="transmembrane region" description="Helical" evidence="9">
    <location>
        <begin position="212"/>
        <end position="232"/>
    </location>
</feature>
<evidence type="ECO:0000256" key="6">
    <source>
        <dbReference type="ARBA" id="ARBA00023136"/>
    </source>
</evidence>
<dbReference type="AlphaFoldDB" id="A0AAF0EV48"/>
<reference evidence="11" key="1">
    <citation type="submission" date="2023-03" db="EMBL/GenBank/DDBJ databases">
        <title>Mating type loci evolution in Malassezia.</title>
        <authorList>
            <person name="Coelho M.A."/>
        </authorList>
    </citation>
    <scope>NUCLEOTIDE SEQUENCE</scope>
    <source>
        <strain evidence="11">CBS 11721</strain>
    </source>
</reference>
<protein>
    <recommendedName>
        <fullName evidence="13">Fluoride ion transporter CrcB</fullName>
    </recommendedName>
</protein>
<evidence type="ECO:0008006" key="13">
    <source>
        <dbReference type="Google" id="ProtNLM"/>
    </source>
</evidence>
<dbReference type="GO" id="GO:0005886">
    <property type="term" value="C:plasma membrane"/>
    <property type="evidence" value="ECO:0007669"/>
    <property type="project" value="UniProtKB-SubCell"/>
</dbReference>
<keyword evidence="5 9" id="KW-1133">Transmembrane helix</keyword>
<evidence type="ECO:0000256" key="2">
    <source>
        <dbReference type="ARBA" id="ARBA00004651"/>
    </source>
</evidence>
<feature type="transmembrane region" description="Helical" evidence="9">
    <location>
        <begin position="67"/>
        <end position="94"/>
    </location>
</feature>
<accession>A0AAF0EV48</accession>
<feature type="transmembrane region" description="Helical" evidence="9">
    <location>
        <begin position="39"/>
        <end position="55"/>
    </location>
</feature>
<dbReference type="PANTHER" id="PTHR28259">
    <property type="entry name" value="FLUORIDE EXPORT PROTEIN 1-RELATED"/>
    <property type="match status" value="1"/>
</dbReference>
<dbReference type="GO" id="GO:1903425">
    <property type="term" value="F:fluoride transmembrane transporter activity"/>
    <property type="evidence" value="ECO:0007669"/>
    <property type="project" value="TreeGrafter"/>
</dbReference>
<evidence type="ECO:0000313" key="12">
    <source>
        <dbReference type="Proteomes" id="UP001219933"/>
    </source>
</evidence>
<feature type="transmembrane region" description="Helical" evidence="9">
    <location>
        <begin position="285"/>
        <end position="308"/>
    </location>
</feature>
<evidence type="ECO:0000256" key="4">
    <source>
        <dbReference type="ARBA" id="ARBA00022692"/>
    </source>
</evidence>